<evidence type="ECO:0008006" key="7">
    <source>
        <dbReference type="Google" id="ProtNLM"/>
    </source>
</evidence>
<feature type="domain" description="MutL C-terminal dimerisation" evidence="3">
    <location>
        <begin position="569"/>
        <end position="742"/>
    </location>
</feature>
<dbReference type="Pfam" id="PF08676">
    <property type="entry name" value="MutL_C"/>
    <property type="match status" value="2"/>
</dbReference>
<dbReference type="InterPro" id="IPR014762">
    <property type="entry name" value="DNA_mismatch_repair_CS"/>
</dbReference>
<feature type="domain" description="DNA mismatch repair protein S5" evidence="4">
    <location>
        <begin position="215"/>
        <end position="358"/>
    </location>
</feature>
<dbReference type="Pfam" id="PF13589">
    <property type="entry name" value="HATPase_c_3"/>
    <property type="match status" value="1"/>
</dbReference>
<dbReference type="Gene3D" id="3.30.1370.100">
    <property type="entry name" value="MutL, C-terminal domain, regulatory subdomain"/>
    <property type="match status" value="2"/>
</dbReference>
<dbReference type="SMART" id="SM00853">
    <property type="entry name" value="MutL_C"/>
    <property type="match status" value="2"/>
</dbReference>
<dbReference type="InterPro" id="IPR037198">
    <property type="entry name" value="MutL_C_sf"/>
</dbReference>
<dbReference type="GO" id="GO:0140664">
    <property type="term" value="F:ATP-dependent DNA damage sensor activity"/>
    <property type="evidence" value="ECO:0007669"/>
    <property type="project" value="InterPro"/>
</dbReference>
<proteinExistence type="inferred from homology"/>
<feature type="domain" description="MutL C-terminal dimerisation" evidence="3">
    <location>
        <begin position="1068"/>
        <end position="1241"/>
    </location>
</feature>
<dbReference type="GO" id="GO:0005524">
    <property type="term" value="F:ATP binding"/>
    <property type="evidence" value="ECO:0007669"/>
    <property type="project" value="InterPro"/>
</dbReference>
<dbReference type="PANTHER" id="PTHR10073:SF47">
    <property type="entry name" value="DNA MISMATCH REPAIR PROTEIN MLH3"/>
    <property type="match status" value="1"/>
</dbReference>
<dbReference type="Gene3D" id="3.30.565.10">
    <property type="entry name" value="Histidine kinase-like ATPase, C-terminal domain"/>
    <property type="match status" value="1"/>
</dbReference>
<dbReference type="SUPFAM" id="SSF54211">
    <property type="entry name" value="Ribosomal protein S5 domain 2-like"/>
    <property type="match status" value="1"/>
</dbReference>
<organism evidence="5 6">
    <name type="scientific">Synchytrium endobioticum</name>
    <dbReference type="NCBI Taxonomy" id="286115"/>
    <lineage>
        <taxon>Eukaryota</taxon>
        <taxon>Fungi</taxon>
        <taxon>Fungi incertae sedis</taxon>
        <taxon>Chytridiomycota</taxon>
        <taxon>Chytridiomycota incertae sedis</taxon>
        <taxon>Chytridiomycetes</taxon>
        <taxon>Synchytriales</taxon>
        <taxon>Synchytriaceae</taxon>
        <taxon>Synchytrium</taxon>
    </lineage>
</organism>
<comment type="similarity">
    <text evidence="1">Belongs to the DNA mismatch repair MutL/HexB family.</text>
</comment>
<sequence>MTSKTQLQVLSKDTISQLRSSLVITDFAQCAVELLANSLDADAKVITVSVDTQEANVPVLEVTDDGSGIDPTSLRLLGQRYATSKWSNEGFVEASTFGFRGEALASIAEVATLDFTSKVSGEAAHRVVIKSGTSYRRMPVANIKHSGTIVVVRDIFHKFPVRRKALMHMDVLDAIRRAVEPITLMHPYLTMTIIDKVKNLAILSKRKTTSSLSAMRQVFGLDISKMQEFKLSAGKYRVSGFFSTRGFLSKYHQYVFVNKHLLAHCDIHKVVNRMFAASRFVKQNDDDGVFQLASSSSPKKRVLAVGRITERHPIFFFQIQAPLESYDALFDPTKNQVAFKEPDTVMNLVENAVTSFLIANHFLPPQSQLVTTSRQTTVEEDMASDIAETGSDSESAPDASIMPKHAFEQCIPIKAAKFTSFDDDFKNCGEDGQPKESVLVGDLCGVDTSEFEVHQNLKTMKTFFIDKRTGNSYHTLPGADSSVSKSAPGFVNRTGLKSNRDGREMSSTAALWAQDTLKKWNNPVFGAAEKSVLDTANVTKFWDKARNLFSGVFMDGQSLSKQDLAHMEVIGQIDCKFIAARLERPNMQHTLAIVIDQHAADERVKLEALLSEFTDSSVEISTVILEPPLRIMLLPREIQSAMKYTKAFERWGITYDSIHLEPLLPNAVPILQQDEPKEVLVTTLPQAIADRCVSDIRITRDLIRQHLRALEEGLTGISFPRGIIDILHSKACRSAIMFGHELSYQECCRLLMQLEQCKFPFQCAHGRPSMMPIAQLEEWACSNDDDGVFQLASSSSPKKRVLAVGRITERHPIFFFQIQAPLESYDALFDPTKNQVAFKEPDTVMNLVENAVTSFLIANHFLPPQSQLVTTSRQTTVEEDMASDIAETGSDSESAPDASIMPKHAFEQCIPIKAAKFTSFDDDFKNCGEDGQPKESVLVGDLCGVDTSEFEVHQNLKTMKTFFIDKRTGNSYHTLPGADSSVSKSAPGFVNRTGLKSNRDGREMSSTAALWAQDTLKKWNNPVFGAAEKSVLDTANVTKFWDKARNLFSGVFMDGQSLSKQDLAHMEVIGQIDCKFIAARLERPNMQHTLAIVIDQHAADERVKLEALLSEFTDSSVEISTVILEPPLRIMLLPREIQSAMKYTKAFERWGITYDSIHLEPLLPNAVPILQQDEPKEVLVTTLPQAIADRCVSDIRITRDLIRQHLRALEEGLTGISFPRGIIDILHSKACRSAIMFGHELSYQECCRLLMQLEQCKFPFQCAHGRPSMMPIAQLEEWACSVGSRIQSRDKLSLHRLIE</sequence>
<evidence type="ECO:0000313" key="5">
    <source>
        <dbReference type="EMBL" id="TPX53167.1"/>
    </source>
</evidence>
<dbReference type="GO" id="GO:0030983">
    <property type="term" value="F:mismatched DNA binding"/>
    <property type="evidence" value="ECO:0007669"/>
    <property type="project" value="InterPro"/>
</dbReference>
<evidence type="ECO:0000256" key="1">
    <source>
        <dbReference type="ARBA" id="ARBA00006082"/>
    </source>
</evidence>
<dbReference type="InterPro" id="IPR014721">
    <property type="entry name" value="Ribsml_uS5_D2-typ_fold_subgr"/>
</dbReference>
<reference evidence="5 6" key="1">
    <citation type="journal article" date="2019" name="Sci. Rep.">
        <title>Comparative genomics of chytrid fungi reveal insights into the obligate biotrophic and pathogenic lifestyle of Synchytrium endobioticum.</title>
        <authorList>
            <person name="van de Vossenberg B.T.L.H."/>
            <person name="Warris S."/>
            <person name="Nguyen H.D.T."/>
            <person name="van Gent-Pelzer M.P.E."/>
            <person name="Joly D.L."/>
            <person name="van de Geest H.C."/>
            <person name="Bonants P.J.M."/>
            <person name="Smith D.S."/>
            <person name="Levesque C.A."/>
            <person name="van der Lee T.A.J."/>
        </authorList>
    </citation>
    <scope>NUCLEOTIDE SEQUENCE [LARGE SCALE GENOMIC DNA]</scope>
    <source>
        <strain evidence="5 6">MB42</strain>
    </source>
</reference>
<dbReference type="SUPFAM" id="SSF118116">
    <property type="entry name" value="DNA mismatch repair protein MutL"/>
    <property type="match status" value="2"/>
</dbReference>
<dbReference type="InterPro" id="IPR020568">
    <property type="entry name" value="Ribosomal_Su5_D2-typ_SF"/>
</dbReference>
<dbReference type="PANTHER" id="PTHR10073">
    <property type="entry name" value="DNA MISMATCH REPAIR PROTEIN MLH, PMS, MUTL"/>
    <property type="match status" value="1"/>
</dbReference>
<evidence type="ECO:0000313" key="6">
    <source>
        <dbReference type="Proteomes" id="UP000317494"/>
    </source>
</evidence>
<evidence type="ECO:0000256" key="2">
    <source>
        <dbReference type="ARBA" id="ARBA00022763"/>
    </source>
</evidence>
<name>A0A507DPP6_9FUNG</name>
<dbReference type="InterPro" id="IPR042120">
    <property type="entry name" value="MutL_C_dimsub"/>
</dbReference>
<dbReference type="GO" id="GO:0016887">
    <property type="term" value="F:ATP hydrolysis activity"/>
    <property type="evidence" value="ECO:0007669"/>
    <property type="project" value="InterPro"/>
</dbReference>
<dbReference type="SUPFAM" id="SSF55874">
    <property type="entry name" value="ATPase domain of HSP90 chaperone/DNA topoisomerase II/histidine kinase"/>
    <property type="match status" value="1"/>
</dbReference>
<keyword evidence="2" id="KW-0227">DNA damage</keyword>
<dbReference type="GO" id="GO:0032300">
    <property type="term" value="C:mismatch repair complex"/>
    <property type="evidence" value="ECO:0007669"/>
    <property type="project" value="InterPro"/>
</dbReference>
<accession>A0A507DPP6</accession>
<protein>
    <recommendedName>
        <fullName evidence="7">MutL C-terminal dimerisation domain-containing protein</fullName>
    </recommendedName>
</protein>
<keyword evidence="6" id="KW-1185">Reference proteome</keyword>
<dbReference type="GO" id="GO:0006298">
    <property type="term" value="P:mismatch repair"/>
    <property type="evidence" value="ECO:0007669"/>
    <property type="project" value="InterPro"/>
</dbReference>
<evidence type="ECO:0000259" key="4">
    <source>
        <dbReference type="SMART" id="SM01340"/>
    </source>
</evidence>
<dbReference type="EMBL" id="QEAN01000021">
    <property type="protein sequence ID" value="TPX53167.1"/>
    <property type="molecule type" value="Genomic_DNA"/>
</dbReference>
<dbReference type="InterPro" id="IPR038973">
    <property type="entry name" value="MutL/Mlh/Pms-like"/>
</dbReference>
<dbReference type="SMART" id="SM01340">
    <property type="entry name" value="DNA_mis_repair"/>
    <property type="match status" value="1"/>
</dbReference>
<dbReference type="STRING" id="286115.A0A507DPP6"/>
<gene>
    <name evidence="5" type="ORF">SeMB42_g00946</name>
</gene>
<dbReference type="Proteomes" id="UP000317494">
    <property type="component" value="Unassembled WGS sequence"/>
</dbReference>
<dbReference type="Gene3D" id="3.30.1540.20">
    <property type="entry name" value="MutL, C-terminal domain, dimerisation subdomain"/>
    <property type="match status" value="2"/>
</dbReference>
<dbReference type="InterPro" id="IPR036890">
    <property type="entry name" value="HATPase_C_sf"/>
</dbReference>
<dbReference type="VEuPathDB" id="FungiDB:SeMB42_g00946"/>
<comment type="caution">
    <text evidence="5">The sequence shown here is derived from an EMBL/GenBank/DDBJ whole genome shotgun (WGS) entry which is preliminary data.</text>
</comment>
<dbReference type="Gene3D" id="3.30.230.10">
    <property type="match status" value="2"/>
</dbReference>
<dbReference type="InterPro" id="IPR014790">
    <property type="entry name" value="MutL_C"/>
</dbReference>
<dbReference type="InterPro" id="IPR013507">
    <property type="entry name" value="DNA_mismatch_S5_2-like"/>
</dbReference>
<dbReference type="PROSITE" id="PS00058">
    <property type="entry name" value="DNA_MISMATCH_REPAIR_1"/>
    <property type="match status" value="1"/>
</dbReference>
<dbReference type="InterPro" id="IPR042121">
    <property type="entry name" value="MutL_C_regsub"/>
</dbReference>
<evidence type="ECO:0000259" key="3">
    <source>
        <dbReference type="SMART" id="SM00853"/>
    </source>
</evidence>